<proteinExistence type="predicted"/>
<dbReference type="Gramene" id="Pp3c14_11467V3.1">
    <property type="protein sequence ID" value="PAC:32959804.CDS.1"/>
    <property type="gene ID" value="Pp3c14_11467"/>
</dbReference>
<dbReference type="InParanoid" id="A0A2K1JHD3"/>
<dbReference type="AlphaFoldDB" id="A0A2K1JHD3"/>
<reference evidence="1 3" key="1">
    <citation type="journal article" date="2008" name="Science">
        <title>The Physcomitrella genome reveals evolutionary insights into the conquest of land by plants.</title>
        <authorList>
            <person name="Rensing S."/>
            <person name="Lang D."/>
            <person name="Zimmer A."/>
            <person name="Terry A."/>
            <person name="Salamov A."/>
            <person name="Shapiro H."/>
            <person name="Nishiyama T."/>
            <person name="Perroud P.-F."/>
            <person name="Lindquist E."/>
            <person name="Kamisugi Y."/>
            <person name="Tanahashi T."/>
            <person name="Sakakibara K."/>
            <person name="Fujita T."/>
            <person name="Oishi K."/>
            <person name="Shin-I T."/>
            <person name="Kuroki Y."/>
            <person name="Toyoda A."/>
            <person name="Suzuki Y."/>
            <person name="Hashimoto A."/>
            <person name="Yamaguchi K."/>
            <person name="Sugano A."/>
            <person name="Kohara Y."/>
            <person name="Fujiyama A."/>
            <person name="Anterola A."/>
            <person name="Aoki S."/>
            <person name="Ashton N."/>
            <person name="Barbazuk W.B."/>
            <person name="Barker E."/>
            <person name="Bennetzen J."/>
            <person name="Bezanilla M."/>
            <person name="Blankenship R."/>
            <person name="Cho S.H."/>
            <person name="Dutcher S."/>
            <person name="Estelle M."/>
            <person name="Fawcett J.A."/>
            <person name="Gundlach H."/>
            <person name="Hanada K."/>
            <person name="Heyl A."/>
            <person name="Hicks K.A."/>
            <person name="Hugh J."/>
            <person name="Lohr M."/>
            <person name="Mayer K."/>
            <person name="Melkozernov A."/>
            <person name="Murata T."/>
            <person name="Nelson D."/>
            <person name="Pils B."/>
            <person name="Prigge M."/>
            <person name="Reiss B."/>
            <person name="Renner T."/>
            <person name="Rombauts S."/>
            <person name="Rushton P."/>
            <person name="Sanderfoot A."/>
            <person name="Schween G."/>
            <person name="Shiu S.-H."/>
            <person name="Stueber K."/>
            <person name="Theodoulou F.L."/>
            <person name="Tu H."/>
            <person name="Van de Peer Y."/>
            <person name="Verrier P.J."/>
            <person name="Waters E."/>
            <person name="Wood A."/>
            <person name="Yang L."/>
            <person name="Cove D."/>
            <person name="Cuming A."/>
            <person name="Hasebe M."/>
            <person name="Lucas S."/>
            <person name="Mishler D.B."/>
            <person name="Reski R."/>
            <person name="Grigoriev I."/>
            <person name="Quatrano R.S."/>
            <person name="Boore J.L."/>
        </authorList>
    </citation>
    <scope>NUCLEOTIDE SEQUENCE [LARGE SCALE GENOMIC DNA]</scope>
    <source>
        <strain evidence="2 3">cv. Gransden 2004</strain>
    </source>
</reference>
<protein>
    <submittedName>
        <fullName evidence="1 2">Uncharacterized protein</fullName>
    </submittedName>
</protein>
<gene>
    <name evidence="1" type="ORF">PHYPA_018365</name>
</gene>
<name>A0A2K1JHD3_PHYPA</name>
<organism evidence="1">
    <name type="scientific">Physcomitrium patens</name>
    <name type="common">Spreading-leaved earth moss</name>
    <name type="synonym">Physcomitrella patens</name>
    <dbReference type="NCBI Taxonomy" id="3218"/>
    <lineage>
        <taxon>Eukaryota</taxon>
        <taxon>Viridiplantae</taxon>
        <taxon>Streptophyta</taxon>
        <taxon>Embryophyta</taxon>
        <taxon>Bryophyta</taxon>
        <taxon>Bryophytina</taxon>
        <taxon>Bryopsida</taxon>
        <taxon>Funariidae</taxon>
        <taxon>Funariales</taxon>
        <taxon>Funariaceae</taxon>
        <taxon>Physcomitrium</taxon>
    </lineage>
</organism>
<dbReference type="EnsemblPlants" id="Pp3c14_11467V3.1">
    <property type="protein sequence ID" value="PAC:32959804.CDS.1"/>
    <property type="gene ID" value="Pp3c14_11467"/>
</dbReference>
<reference evidence="1 3" key="2">
    <citation type="journal article" date="2018" name="Plant J.">
        <title>The Physcomitrella patens chromosome-scale assembly reveals moss genome structure and evolution.</title>
        <authorList>
            <person name="Lang D."/>
            <person name="Ullrich K.K."/>
            <person name="Murat F."/>
            <person name="Fuchs J."/>
            <person name="Jenkins J."/>
            <person name="Haas F.B."/>
            <person name="Piednoel M."/>
            <person name="Gundlach H."/>
            <person name="Van Bel M."/>
            <person name="Meyberg R."/>
            <person name="Vives C."/>
            <person name="Morata J."/>
            <person name="Symeonidi A."/>
            <person name="Hiss M."/>
            <person name="Muchero W."/>
            <person name="Kamisugi Y."/>
            <person name="Saleh O."/>
            <person name="Blanc G."/>
            <person name="Decker E.L."/>
            <person name="van Gessel N."/>
            <person name="Grimwood J."/>
            <person name="Hayes R.D."/>
            <person name="Graham S.W."/>
            <person name="Gunter L.E."/>
            <person name="McDaniel S.F."/>
            <person name="Hoernstein S.N.W."/>
            <person name="Larsson A."/>
            <person name="Li F.W."/>
            <person name="Perroud P.F."/>
            <person name="Phillips J."/>
            <person name="Ranjan P."/>
            <person name="Rokshar D.S."/>
            <person name="Rothfels C.J."/>
            <person name="Schneider L."/>
            <person name="Shu S."/>
            <person name="Stevenson D.W."/>
            <person name="Thummler F."/>
            <person name="Tillich M."/>
            <person name="Villarreal Aguilar J.C."/>
            <person name="Widiez T."/>
            <person name="Wong G.K."/>
            <person name="Wymore A."/>
            <person name="Zhang Y."/>
            <person name="Zimmer A.D."/>
            <person name="Quatrano R.S."/>
            <person name="Mayer K.F.X."/>
            <person name="Goodstein D."/>
            <person name="Casacuberta J.M."/>
            <person name="Vandepoele K."/>
            <person name="Reski R."/>
            <person name="Cuming A.C."/>
            <person name="Tuskan G.A."/>
            <person name="Maumus F."/>
            <person name="Salse J."/>
            <person name="Schmutz J."/>
            <person name="Rensing S.A."/>
        </authorList>
    </citation>
    <scope>NUCLEOTIDE SEQUENCE [LARGE SCALE GENOMIC DNA]</scope>
    <source>
        <strain evidence="2 3">cv. Gransden 2004</strain>
    </source>
</reference>
<keyword evidence="3" id="KW-1185">Reference proteome</keyword>
<sequence length="93" mass="10765">MWEAAMLSSTNIWKISIDRCRLCGMPVSCVSYIGRGRSVSHILRKTSQTPDISKSTFQTKVRRSSFHKHFRSYFQNLVAHSREKSKVCNTQIK</sequence>
<accession>A0A2K1JHD3</accession>
<reference evidence="2" key="3">
    <citation type="submission" date="2020-12" db="UniProtKB">
        <authorList>
            <consortium name="EnsemblPlants"/>
        </authorList>
    </citation>
    <scope>IDENTIFICATION</scope>
</reference>
<dbReference type="EMBL" id="ABEU02000014">
    <property type="protein sequence ID" value="PNR40962.1"/>
    <property type="molecule type" value="Genomic_DNA"/>
</dbReference>
<evidence type="ECO:0000313" key="1">
    <source>
        <dbReference type="EMBL" id="PNR40962.1"/>
    </source>
</evidence>
<evidence type="ECO:0000313" key="2">
    <source>
        <dbReference type="EnsemblPlants" id="PAC:32959804.CDS.1"/>
    </source>
</evidence>
<dbReference type="Proteomes" id="UP000006727">
    <property type="component" value="Chromosome 14"/>
</dbReference>
<evidence type="ECO:0000313" key="3">
    <source>
        <dbReference type="Proteomes" id="UP000006727"/>
    </source>
</evidence>